<comment type="similarity">
    <text evidence="2 7">Belongs to the thiamine pyrophosphokinase family.</text>
</comment>
<dbReference type="GO" id="GO:0016301">
    <property type="term" value="F:kinase activity"/>
    <property type="evidence" value="ECO:0007669"/>
    <property type="project" value="UniProtKB-UniRule"/>
</dbReference>
<dbReference type="GO" id="GO:0009229">
    <property type="term" value="P:thiamine diphosphate biosynthetic process"/>
    <property type="evidence" value="ECO:0007669"/>
    <property type="project" value="UniProtKB-UniRule"/>
</dbReference>
<keyword evidence="6 7" id="KW-0067">ATP-binding</keyword>
<dbReference type="InterPro" id="IPR007371">
    <property type="entry name" value="TPK_catalytic"/>
</dbReference>
<evidence type="ECO:0000256" key="7">
    <source>
        <dbReference type="PIRNR" id="PIRNR031057"/>
    </source>
</evidence>
<dbReference type="InterPro" id="IPR036371">
    <property type="entry name" value="TPK_B1-bd_sf"/>
</dbReference>
<keyword evidence="4 7" id="KW-0547">Nucleotide-binding</keyword>
<dbReference type="InterPro" id="IPR006282">
    <property type="entry name" value="Thi_PPkinase"/>
</dbReference>
<sequence length="271" mass="30535">MVDAPVVHHANAFWLDPASHRQQVPRLAVLLLNAKHCSWHVKPQVTAHTRNHATELFWNCWSNAHVTVCADGGANRLYDRSVQVDAEALVQPQYIKGDLDSLRDDVRAFYEAKGTKIIHDPDQNSNDLDKCLQLVHDLQEADGTASTKFTVLIFGAMGGRFDQEMQNINALFRWSGHFERITLLSEDTTTTLLQPGKRYVLTPNFHFETRTCGLIPVGATCESITTKGLKWDMQEQRTEFGGLVSSSNHIEGDSVEVWNSHAVIWTTELKK</sequence>
<dbReference type="PIRSF" id="PIRSF031057">
    <property type="entry name" value="Thiamin_pyrophosphokinase"/>
    <property type="match status" value="1"/>
</dbReference>
<dbReference type="NCBIfam" id="TIGR01378">
    <property type="entry name" value="thi_PPkinase"/>
    <property type="match status" value="1"/>
</dbReference>
<dbReference type="InterPro" id="IPR036759">
    <property type="entry name" value="TPK_catalytic_sf"/>
</dbReference>
<dbReference type="EC" id="2.7.6.2" evidence="7"/>
<dbReference type="GO" id="GO:0004788">
    <property type="term" value="F:thiamine diphosphokinase activity"/>
    <property type="evidence" value="ECO:0007669"/>
    <property type="project" value="UniProtKB-UniRule"/>
</dbReference>
<evidence type="ECO:0000256" key="4">
    <source>
        <dbReference type="ARBA" id="ARBA00022741"/>
    </source>
</evidence>
<organism evidence="9 10">
    <name type="scientific">Lagenidium giganteum</name>
    <dbReference type="NCBI Taxonomy" id="4803"/>
    <lineage>
        <taxon>Eukaryota</taxon>
        <taxon>Sar</taxon>
        <taxon>Stramenopiles</taxon>
        <taxon>Oomycota</taxon>
        <taxon>Peronosporomycetes</taxon>
        <taxon>Pythiales</taxon>
        <taxon>Pythiaceae</taxon>
    </lineage>
</organism>
<evidence type="ECO:0000256" key="2">
    <source>
        <dbReference type="ARBA" id="ARBA00006785"/>
    </source>
</evidence>
<dbReference type="SUPFAM" id="SSF63999">
    <property type="entry name" value="Thiamin pyrophosphokinase, catalytic domain"/>
    <property type="match status" value="1"/>
</dbReference>
<dbReference type="Gene3D" id="3.40.50.10240">
    <property type="entry name" value="Thiamin pyrophosphokinase, catalytic domain"/>
    <property type="match status" value="1"/>
</dbReference>
<keyword evidence="5 7" id="KW-0418">Kinase</keyword>
<evidence type="ECO:0000256" key="5">
    <source>
        <dbReference type="ARBA" id="ARBA00022777"/>
    </source>
</evidence>
<dbReference type="SUPFAM" id="SSF63862">
    <property type="entry name" value="Thiamin pyrophosphokinase, substrate-binding domain"/>
    <property type="match status" value="1"/>
</dbReference>
<gene>
    <name evidence="9" type="ORF">N0F65_008791</name>
</gene>
<evidence type="ECO:0000256" key="6">
    <source>
        <dbReference type="ARBA" id="ARBA00022840"/>
    </source>
</evidence>
<dbReference type="CDD" id="cd07995">
    <property type="entry name" value="TPK"/>
    <property type="match status" value="1"/>
</dbReference>
<accession>A0AAV2YXB5</accession>
<protein>
    <recommendedName>
        <fullName evidence="7">Thiamine pyrophosphokinase</fullName>
        <ecNumber evidence="7">2.7.6.2</ecNumber>
    </recommendedName>
</protein>
<evidence type="ECO:0000313" key="9">
    <source>
        <dbReference type="EMBL" id="DAZ98665.1"/>
    </source>
</evidence>
<dbReference type="Pfam" id="PF04265">
    <property type="entry name" value="TPK_B1_binding"/>
    <property type="match status" value="1"/>
</dbReference>
<evidence type="ECO:0000256" key="1">
    <source>
        <dbReference type="ARBA" id="ARBA00005078"/>
    </source>
</evidence>
<keyword evidence="3 7" id="KW-0808">Transferase</keyword>
<comment type="caution">
    <text evidence="9">The sequence shown here is derived from an EMBL/GenBank/DDBJ whole genome shotgun (WGS) entry which is preliminary data.</text>
</comment>
<keyword evidence="10" id="KW-1185">Reference proteome</keyword>
<evidence type="ECO:0000256" key="3">
    <source>
        <dbReference type="ARBA" id="ARBA00022679"/>
    </source>
</evidence>
<reference evidence="9" key="2">
    <citation type="journal article" date="2023" name="Microbiol Resour">
        <title>Decontamination and Annotation of the Draft Genome Sequence of the Oomycete Lagenidium giganteum ARSEF 373.</title>
        <authorList>
            <person name="Morgan W.R."/>
            <person name="Tartar A."/>
        </authorList>
    </citation>
    <scope>NUCLEOTIDE SEQUENCE</scope>
    <source>
        <strain evidence="9">ARSEF 373</strain>
    </source>
</reference>
<dbReference type="Proteomes" id="UP001146120">
    <property type="component" value="Unassembled WGS sequence"/>
</dbReference>
<dbReference type="PANTHER" id="PTHR13622">
    <property type="entry name" value="THIAMIN PYROPHOSPHOKINASE"/>
    <property type="match status" value="1"/>
</dbReference>
<dbReference type="InterPro" id="IPR016966">
    <property type="entry name" value="Thiamin_pyrophosphokinase_euk"/>
</dbReference>
<dbReference type="AlphaFoldDB" id="A0AAV2YXB5"/>
<dbReference type="SMART" id="SM00983">
    <property type="entry name" value="TPK_B1_binding"/>
    <property type="match status" value="1"/>
</dbReference>
<dbReference type="PANTHER" id="PTHR13622:SF8">
    <property type="entry name" value="THIAMIN PYROPHOSPHOKINASE 1"/>
    <property type="match status" value="1"/>
</dbReference>
<feature type="domain" description="Thiamin pyrophosphokinase thiamin-binding" evidence="8">
    <location>
        <begin position="196"/>
        <end position="263"/>
    </location>
</feature>
<dbReference type="InterPro" id="IPR007373">
    <property type="entry name" value="Thiamin_PyroPKinase_B1-bd"/>
</dbReference>
<comment type="catalytic activity">
    <reaction evidence="7">
        <text>thiamine + ATP = thiamine diphosphate + AMP + H(+)</text>
        <dbReference type="Rhea" id="RHEA:11576"/>
        <dbReference type="ChEBI" id="CHEBI:15378"/>
        <dbReference type="ChEBI" id="CHEBI:18385"/>
        <dbReference type="ChEBI" id="CHEBI:30616"/>
        <dbReference type="ChEBI" id="CHEBI:58937"/>
        <dbReference type="ChEBI" id="CHEBI:456215"/>
    </reaction>
</comment>
<dbReference type="Gene3D" id="2.60.120.320">
    <property type="entry name" value="Thiamin pyrophosphokinase, thiamin-binding domain"/>
    <property type="match status" value="1"/>
</dbReference>
<evidence type="ECO:0000259" key="8">
    <source>
        <dbReference type="SMART" id="SM00983"/>
    </source>
</evidence>
<evidence type="ECO:0000313" key="10">
    <source>
        <dbReference type="Proteomes" id="UP001146120"/>
    </source>
</evidence>
<dbReference type="GO" id="GO:0005524">
    <property type="term" value="F:ATP binding"/>
    <property type="evidence" value="ECO:0007669"/>
    <property type="project" value="UniProtKB-UniRule"/>
</dbReference>
<proteinExistence type="inferred from homology"/>
<name>A0AAV2YXB5_9STRA</name>
<dbReference type="EMBL" id="DAKRPA010000100">
    <property type="protein sequence ID" value="DAZ98665.1"/>
    <property type="molecule type" value="Genomic_DNA"/>
</dbReference>
<dbReference type="GO" id="GO:0006772">
    <property type="term" value="P:thiamine metabolic process"/>
    <property type="evidence" value="ECO:0007669"/>
    <property type="project" value="InterPro"/>
</dbReference>
<comment type="pathway">
    <text evidence="1 7">Cofactor biosynthesis; thiamine diphosphate biosynthesis; thiamine diphosphate from thiamine: step 1/1.</text>
</comment>
<dbReference type="GO" id="GO:0030975">
    <property type="term" value="F:thiamine binding"/>
    <property type="evidence" value="ECO:0007669"/>
    <property type="project" value="UniProtKB-UniRule"/>
</dbReference>
<reference evidence="9" key="1">
    <citation type="submission" date="2022-11" db="EMBL/GenBank/DDBJ databases">
        <authorList>
            <person name="Morgan W.R."/>
            <person name="Tartar A."/>
        </authorList>
    </citation>
    <scope>NUCLEOTIDE SEQUENCE</scope>
    <source>
        <strain evidence="9">ARSEF 373</strain>
    </source>
</reference>
<dbReference type="Pfam" id="PF04263">
    <property type="entry name" value="TPK_catalytic"/>
    <property type="match status" value="1"/>
</dbReference>
<dbReference type="FunFam" id="2.60.120.320:FF:000001">
    <property type="entry name" value="Thiamine pyrophosphokinase"/>
    <property type="match status" value="1"/>
</dbReference>